<dbReference type="AlphaFoldDB" id="A0A4Y2IB67"/>
<protein>
    <submittedName>
        <fullName evidence="1">Uncharacterized protein</fullName>
    </submittedName>
</protein>
<gene>
    <name evidence="1" type="ORF">AVEN_81711_1</name>
</gene>
<name>A0A4Y2IB67_ARAVE</name>
<keyword evidence="2" id="KW-1185">Reference proteome</keyword>
<dbReference type="Proteomes" id="UP000499080">
    <property type="component" value="Unassembled WGS sequence"/>
</dbReference>
<dbReference type="EMBL" id="BGPR01002520">
    <property type="protein sequence ID" value="GBM74845.1"/>
    <property type="molecule type" value="Genomic_DNA"/>
</dbReference>
<sequence length="129" mass="14115">MITTKNSFCMELQSAHPSSGHGTHIPYAPDPFLRLQDLCKTLSHCLTNTPTWPPQQQQGEVMQKGLNLFMAFGNNGGREKGSKALSRSRSLLIRGPRKGYCSLIDRIASFSSAVLFSSAGVSQMDRLAT</sequence>
<accession>A0A4Y2IB67</accession>
<evidence type="ECO:0000313" key="1">
    <source>
        <dbReference type="EMBL" id="GBM74845.1"/>
    </source>
</evidence>
<proteinExistence type="predicted"/>
<comment type="caution">
    <text evidence="1">The sequence shown here is derived from an EMBL/GenBank/DDBJ whole genome shotgun (WGS) entry which is preliminary data.</text>
</comment>
<reference evidence="1 2" key="1">
    <citation type="journal article" date="2019" name="Sci. Rep.">
        <title>Orb-weaving spider Araneus ventricosus genome elucidates the spidroin gene catalogue.</title>
        <authorList>
            <person name="Kono N."/>
            <person name="Nakamura H."/>
            <person name="Ohtoshi R."/>
            <person name="Moran D.A.P."/>
            <person name="Shinohara A."/>
            <person name="Yoshida Y."/>
            <person name="Fujiwara M."/>
            <person name="Mori M."/>
            <person name="Tomita M."/>
            <person name="Arakawa K."/>
        </authorList>
    </citation>
    <scope>NUCLEOTIDE SEQUENCE [LARGE SCALE GENOMIC DNA]</scope>
</reference>
<evidence type="ECO:0000313" key="2">
    <source>
        <dbReference type="Proteomes" id="UP000499080"/>
    </source>
</evidence>
<organism evidence="1 2">
    <name type="scientific">Araneus ventricosus</name>
    <name type="common">Orbweaver spider</name>
    <name type="synonym">Epeira ventricosa</name>
    <dbReference type="NCBI Taxonomy" id="182803"/>
    <lineage>
        <taxon>Eukaryota</taxon>
        <taxon>Metazoa</taxon>
        <taxon>Ecdysozoa</taxon>
        <taxon>Arthropoda</taxon>
        <taxon>Chelicerata</taxon>
        <taxon>Arachnida</taxon>
        <taxon>Araneae</taxon>
        <taxon>Araneomorphae</taxon>
        <taxon>Entelegynae</taxon>
        <taxon>Araneoidea</taxon>
        <taxon>Araneidae</taxon>
        <taxon>Araneus</taxon>
    </lineage>
</organism>